<protein>
    <submittedName>
        <fullName evidence="5">1-acyl-sn-glycerol-3-phosphate acyltransferase</fullName>
    </submittedName>
</protein>
<dbReference type="EMBL" id="CP047650">
    <property type="protein sequence ID" value="QHI98407.1"/>
    <property type="molecule type" value="Genomic_DNA"/>
</dbReference>
<evidence type="ECO:0000256" key="3">
    <source>
        <dbReference type="ARBA" id="ARBA00023315"/>
    </source>
</evidence>
<evidence type="ECO:0000256" key="2">
    <source>
        <dbReference type="ARBA" id="ARBA00022679"/>
    </source>
</evidence>
<reference evidence="5 6" key="1">
    <citation type="submission" date="2020-01" db="EMBL/GenBank/DDBJ databases">
        <title>Genome sequencing of strain KACC 21265.</title>
        <authorList>
            <person name="Heo J."/>
            <person name="Kim S.-J."/>
            <person name="Kim J.-S."/>
            <person name="Hong S.-B."/>
            <person name="Kwon S.-W."/>
        </authorList>
    </citation>
    <scope>NUCLEOTIDE SEQUENCE [LARGE SCALE GENOMIC DNA]</scope>
    <source>
        <strain evidence="5 6">KACC 21265</strain>
    </source>
</reference>
<sequence length="244" mass="27405">MVIWRAVRAKADCAQECSHNPADESEYVSHPLSRWAAGVLRDSLLLLTRAFTRVRAVRPPGEPRAEQTLYFANHNSHGDFMLLWATLPPALRRDTRPVAGRDYWLASRLRRFVGEKVFCALMIRRDASQPGPSPVDQIVEALHEGSSLIFFPEGTRNIGEEILQPFRSGLFHVALACPQVRLMPAWIEGTRELLPKGAWLPVPCRCTVHYGTPIQRLPGEEKDAFIARARQALLALRPAQAGRT</sequence>
<dbReference type="GO" id="GO:0003841">
    <property type="term" value="F:1-acylglycerol-3-phosphate O-acyltransferase activity"/>
    <property type="evidence" value="ECO:0007669"/>
    <property type="project" value="TreeGrafter"/>
</dbReference>
<dbReference type="PANTHER" id="PTHR10434:SF11">
    <property type="entry name" value="1-ACYL-SN-GLYCEROL-3-PHOSPHATE ACYLTRANSFERASE"/>
    <property type="match status" value="1"/>
</dbReference>
<dbReference type="PANTHER" id="PTHR10434">
    <property type="entry name" value="1-ACYL-SN-GLYCEROL-3-PHOSPHATE ACYLTRANSFERASE"/>
    <property type="match status" value="1"/>
</dbReference>
<dbReference type="Proteomes" id="UP000464787">
    <property type="component" value="Chromosome"/>
</dbReference>
<name>A0A857J416_9BURK</name>
<evidence type="ECO:0000313" key="5">
    <source>
        <dbReference type="EMBL" id="QHI98407.1"/>
    </source>
</evidence>
<dbReference type="KEGG" id="xyk:GT347_10620"/>
<keyword evidence="3 5" id="KW-0012">Acyltransferase</keyword>
<dbReference type="SUPFAM" id="SSF69593">
    <property type="entry name" value="Glycerol-3-phosphate (1)-acyltransferase"/>
    <property type="match status" value="1"/>
</dbReference>
<keyword evidence="2 5" id="KW-0808">Transferase</keyword>
<evidence type="ECO:0000259" key="4">
    <source>
        <dbReference type="SMART" id="SM00563"/>
    </source>
</evidence>
<organism evidence="5 6">
    <name type="scientific">Xylophilus rhododendri</name>
    <dbReference type="NCBI Taxonomy" id="2697032"/>
    <lineage>
        <taxon>Bacteria</taxon>
        <taxon>Pseudomonadati</taxon>
        <taxon>Pseudomonadota</taxon>
        <taxon>Betaproteobacteria</taxon>
        <taxon>Burkholderiales</taxon>
        <taxon>Xylophilus</taxon>
    </lineage>
</organism>
<dbReference type="SMART" id="SM00563">
    <property type="entry name" value="PlsC"/>
    <property type="match status" value="1"/>
</dbReference>
<dbReference type="InterPro" id="IPR002123">
    <property type="entry name" value="Plipid/glycerol_acylTrfase"/>
</dbReference>
<dbReference type="CDD" id="cd07989">
    <property type="entry name" value="LPLAT_AGPAT-like"/>
    <property type="match status" value="1"/>
</dbReference>
<evidence type="ECO:0000313" key="6">
    <source>
        <dbReference type="Proteomes" id="UP000464787"/>
    </source>
</evidence>
<feature type="domain" description="Phospholipid/glycerol acyltransferase" evidence="4">
    <location>
        <begin position="68"/>
        <end position="190"/>
    </location>
</feature>
<accession>A0A857J416</accession>
<evidence type="ECO:0000256" key="1">
    <source>
        <dbReference type="ARBA" id="ARBA00005189"/>
    </source>
</evidence>
<dbReference type="AlphaFoldDB" id="A0A857J416"/>
<keyword evidence="6" id="KW-1185">Reference proteome</keyword>
<dbReference type="GO" id="GO:0006654">
    <property type="term" value="P:phosphatidic acid biosynthetic process"/>
    <property type="evidence" value="ECO:0007669"/>
    <property type="project" value="TreeGrafter"/>
</dbReference>
<proteinExistence type="predicted"/>
<gene>
    <name evidence="5" type="ORF">GT347_10620</name>
</gene>
<dbReference type="Pfam" id="PF01553">
    <property type="entry name" value="Acyltransferase"/>
    <property type="match status" value="1"/>
</dbReference>
<comment type="pathway">
    <text evidence="1">Lipid metabolism.</text>
</comment>